<name>A0AAE1DUA3_9GAST</name>
<dbReference type="EMBL" id="JAWDGP010002436">
    <property type="protein sequence ID" value="KAK3783179.1"/>
    <property type="molecule type" value="Genomic_DNA"/>
</dbReference>
<feature type="region of interest" description="Disordered" evidence="1">
    <location>
        <begin position="1"/>
        <end position="26"/>
    </location>
</feature>
<organism evidence="2 3">
    <name type="scientific">Elysia crispata</name>
    <name type="common">lettuce slug</name>
    <dbReference type="NCBI Taxonomy" id="231223"/>
    <lineage>
        <taxon>Eukaryota</taxon>
        <taxon>Metazoa</taxon>
        <taxon>Spiralia</taxon>
        <taxon>Lophotrochozoa</taxon>
        <taxon>Mollusca</taxon>
        <taxon>Gastropoda</taxon>
        <taxon>Heterobranchia</taxon>
        <taxon>Euthyneura</taxon>
        <taxon>Panpulmonata</taxon>
        <taxon>Sacoglossa</taxon>
        <taxon>Placobranchoidea</taxon>
        <taxon>Plakobranchidae</taxon>
        <taxon>Elysia</taxon>
    </lineage>
</organism>
<keyword evidence="3" id="KW-1185">Reference proteome</keyword>
<evidence type="ECO:0000313" key="3">
    <source>
        <dbReference type="Proteomes" id="UP001283361"/>
    </source>
</evidence>
<proteinExistence type="predicted"/>
<evidence type="ECO:0000313" key="2">
    <source>
        <dbReference type="EMBL" id="KAK3783179.1"/>
    </source>
</evidence>
<dbReference type="Proteomes" id="UP001283361">
    <property type="component" value="Unassembled WGS sequence"/>
</dbReference>
<evidence type="ECO:0000256" key="1">
    <source>
        <dbReference type="SAM" id="MobiDB-lite"/>
    </source>
</evidence>
<accession>A0AAE1DUA3</accession>
<sequence>MKEANHSIKITSFSREQLGGKHSPNSLTLRSVATWGGARLQGSGDTRQMYESGSWPDLRARENPWTLIQIPGLCMLMAGAGRAFQRLTSSQGKDDLHQRPSTIVRLLRS</sequence>
<comment type="caution">
    <text evidence="2">The sequence shown here is derived from an EMBL/GenBank/DDBJ whole genome shotgun (WGS) entry which is preliminary data.</text>
</comment>
<gene>
    <name evidence="2" type="ORF">RRG08_046973</name>
</gene>
<reference evidence="2" key="1">
    <citation type="journal article" date="2023" name="G3 (Bethesda)">
        <title>A reference genome for the long-term kleptoplast-retaining sea slug Elysia crispata morphotype clarki.</title>
        <authorList>
            <person name="Eastman K.E."/>
            <person name="Pendleton A.L."/>
            <person name="Shaikh M.A."/>
            <person name="Suttiyut T."/>
            <person name="Ogas R."/>
            <person name="Tomko P."/>
            <person name="Gavelis G."/>
            <person name="Widhalm J.R."/>
            <person name="Wisecaver J.H."/>
        </authorList>
    </citation>
    <scope>NUCLEOTIDE SEQUENCE</scope>
    <source>
        <strain evidence="2">ECLA1</strain>
    </source>
</reference>
<protein>
    <submittedName>
        <fullName evidence="2">Uncharacterized protein</fullName>
    </submittedName>
</protein>
<dbReference type="AlphaFoldDB" id="A0AAE1DUA3"/>